<protein>
    <submittedName>
        <fullName evidence="1">Uncharacterized protein</fullName>
    </submittedName>
</protein>
<comment type="caution">
    <text evidence="1">The sequence shown here is derived from an EMBL/GenBank/DDBJ whole genome shotgun (WGS) entry which is preliminary data.</text>
</comment>
<dbReference type="Proteomes" id="UP001359485">
    <property type="component" value="Unassembled WGS sequence"/>
</dbReference>
<evidence type="ECO:0000313" key="2">
    <source>
        <dbReference type="Proteomes" id="UP001359485"/>
    </source>
</evidence>
<name>A0ABR1AP20_POLSC</name>
<organism evidence="1 2">
    <name type="scientific">Polyplax serrata</name>
    <name type="common">Common mouse louse</name>
    <dbReference type="NCBI Taxonomy" id="468196"/>
    <lineage>
        <taxon>Eukaryota</taxon>
        <taxon>Metazoa</taxon>
        <taxon>Ecdysozoa</taxon>
        <taxon>Arthropoda</taxon>
        <taxon>Hexapoda</taxon>
        <taxon>Insecta</taxon>
        <taxon>Pterygota</taxon>
        <taxon>Neoptera</taxon>
        <taxon>Paraneoptera</taxon>
        <taxon>Psocodea</taxon>
        <taxon>Troctomorpha</taxon>
        <taxon>Phthiraptera</taxon>
        <taxon>Anoplura</taxon>
        <taxon>Polyplacidae</taxon>
        <taxon>Polyplax</taxon>
    </lineage>
</organism>
<reference evidence="1 2" key="1">
    <citation type="submission" date="2023-09" db="EMBL/GenBank/DDBJ databases">
        <title>Genomes of two closely related lineages of the louse Polyplax serrata with different host specificities.</title>
        <authorList>
            <person name="Martinu J."/>
            <person name="Tarabai H."/>
            <person name="Stefka J."/>
            <person name="Hypsa V."/>
        </authorList>
    </citation>
    <scope>NUCLEOTIDE SEQUENCE [LARGE SCALE GENOMIC DNA]</scope>
    <source>
        <strain evidence="1">98ZLc_SE</strain>
    </source>
</reference>
<dbReference type="EMBL" id="JAWJWF010000046">
    <property type="protein sequence ID" value="KAK6624181.1"/>
    <property type="molecule type" value="Genomic_DNA"/>
</dbReference>
<proteinExistence type="predicted"/>
<gene>
    <name evidence="1" type="ORF">RUM44_011039</name>
</gene>
<evidence type="ECO:0000313" key="1">
    <source>
        <dbReference type="EMBL" id="KAK6624181.1"/>
    </source>
</evidence>
<sequence>MWNDVDDLVKDLVQLNTFGTPVDEKSYHMFYTNDNYPKPKNKGETKKKNVESFLDPRTGEEISVVPDVTQESTGCRDNSDIKTLWADLELQNQLKLDNGRNEYEYKANDQAKA</sequence>
<accession>A0ABR1AP20</accession>
<keyword evidence="2" id="KW-1185">Reference proteome</keyword>